<name>A0A645AZY3_9ZZZZ</name>
<reference evidence="1" key="1">
    <citation type="submission" date="2019-08" db="EMBL/GenBank/DDBJ databases">
        <authorList>
            <person name="Kucharzyk K."/>
            <person name="Murdoch R.W."/>
            <person name="Higgins S."/>
            <person name="Loffler F."/>
        </authorList>
    </citation>
    <scope>NUCLEOTIDE SEQUENCE</scope>
</reference>
<comment type="caution">
    <text evidence="1">The sequence shown here is derived from an EMBL/GenBank/DDBJ whole genome shotgun (WGS) entry which is preliminary data.</text>
</comment>
<accession>A0A645AZY3</accession>
<proteinExistence type="predicted"/>
<protein>
    <submittedName>
        <fullName evidence="1">Uncharacterized protein</fullName>
    </submittedName>
</protein>
<organism evidence="1">
    <name type="scientific">bioreactor metagenome</name>
    <dbReference type="NCBI Taxonomy" id="1076179"/>
    <lineage>
        <taxon>unclassified sequences</taxon>
        <taxon>metagenomes</taxon>
        <taxon>ecological metagenomes</taxon>
    </lineage>
</organism>
<evidence type="ECO:0000313" key="1">
    <source>
        <dbReference type="EMBL" id="MPM58750.1"/>
    </source>
</evidence>
<dbReference type="AlphaFoldDB" id="A0A645AZY3"/>
<sequence length="176" mass="19038">MGEMRKEIGPDAGEVGAGFVNIPLDYGDSNIPFLDDAAAAGSLVDEHVIVLVTNSVKSVLLVSQKQRFFKVGPVQASVDDGDLRRRAAVQRIEDFGICQKHCFLVLFRGDGVVDVGKAKAFGVLAPDEKNPIRPDAPDGNHALYAARNGKAFSVLFQHSVKRFNHGVSGPPFYAFR</sequence>
<gene>
    <name evidence="1" type="ORF">SDC9_105583</name>
</gene>
<dbReference type="EMBL" id="VSSQ01016933">
    <property type="protein sequence ID" value="MPM58750.1"/>
    <property type="molecule type" value="Genomic_DNA"/>
</dbReference>